<dbReference type="PANTHER" id="PTHR46098">
    <property type="entry name" value="TRNA (CYTOSINE(38)-C(5))-METHYLTRANSFERASE"/>
    <property type="match status" value="1"/>
</dbReference>
<proteinExistence type="inferred from homology"/>
<dbReference type="PANTHER" id="PTHR46098:SF1">
    <property type="entry name" value="TRNA (CYTOSINE(38)-C(5))-METHYLTRANSFERASE"/>
    <property type="match status" value="1"/>
</dbReference>
<keyword evidence="2 7" id="KW-0489">Methyltransferase</keyword>
<keyword evidence="10" id="KW-1185">Reference proteome</keyword>
<dbReference type="InterPro" id="IPR031303">
    <property type="entry name" value="C5_meth_CS"/>
</dbReference>
<keyword evidence="4 7" id="KW-0949">S-adenosyl-L-methionine</keyword>
<name>A0A919F7L2_9XANT</name>
<reference evidence="9" key="1">
    <citation type="journal article" date="2014" name="Int. J. Syst. Evol. Microbiol.">
        <title>Complete genome sequence of Corynebacterium casei LMG S-19264T (=DSM 44701T), isolated from a smear-ripened cheese.</title>
        <authorList>
            <consortium name="US DOE Joint Genome Institute (JGI-PGF)"/>
            <person name="Walter F."/>
            <person name="Albersmeier A."/>
            <person name="Kalinowski J."/>
            <person name="Ruckert C."/>
        </authorList>
    </citation>
    <scope>NUCLEOTIDE SEQUENCE</scope>
    <source>
        <strain evidence="9">JCM 13306</strain>
    </source>
</reference>
<dbReference type="PROSITE" id="PS00095">
    <property type="entry name" value="C5_MTASE_2"/>
    <property type="match status" value="1"/>
</dbReference>
<protein>
    <recommendedName>
        <fullName evidence="1">DNA (cytosine-5-)-methyltransferase</fullName>
        <ecNumber evidence="1">2.1.1.37</ecNumber>
    </recommendedName>
</protein>
<dbReference type="Proteomes" id="UP000623958">
    <property type="component" value="Unassembled WGS sequence"/>
</dbReference>
<dbReference type="EC" id="2.1.1.37" evidence="1"/>
<keyword evidence="5" id="KW-0680">Restriction system</keyword>
<feature type="active site" evidence="7">
    <location>
        <position position="74"/>
    </location>
</feature>
<keyword evidence="3 7" id="KW-0808">Transferase</keyword>
<evidence type="ECO:0000313" key="10">
    <source>
        <dbReference type="Proteomes" id="UP000623958"/>
    </source>
</evidence>
<evidence type="ECO:0000313" key="9">
    <source>
        <dbReference type="EMBL" id="GHH53092.1"/>
    </source>
</evidence>
<comment type="catalytic activity">
    <reaction evidence="6">
        <text>a 2'-deoxycytidine in DNA + S-adenosyl-L-methionine = a 5-methyl-2'-deoxycytidine in DNA + S-adenosyl-L-homocysteine + H(+)</text>
        <dbReference type="Rhea" id="RHEA:13681"/>
        <dbReference type="Rhea" id="RHEA-COMP:11369"/>
        <dbReference type="Rhea" id="RHEA-COMP:11370"/>
        <dbReference type="ChEBI" id="CHEBI:15378"/>
        <dbReference type="ChEBI" id="CHEBI:57856"/>
        <dbReference type="ChEBI" id="CHEBI:59789"/>
        <dbReference type="ChEBI" id="CHEBI:85452"/>
        <dbReference type="ChEBI" id="CHEBI:85454"/>
        <dbReference type="EC" id="2.1.1.37"/>
    </reaction>
</comment>
<dbReference type="EMBL" id="BNBA01000011">
    <property type="protein sequence ID" value="GHH53092.1"/>
    <property type="molecule type" value="Genomic_DNA"/>
</dbReference>
<dbReference type="Gene3D" id="3.40.50.150">
    <property type="entry name" value="Vaccinia Virus protein VP39"/>
    <property type="match status" value="1"/>
</dbReference>
<dbReference type="GO" id="GO:0009307">
    <property type="term" value="P:DNA restriction-modification system"/>
    <property type="evidence" value="ECO:0007669"/>
    <property type="project" value="UniProtKB-KW"/>
</dbReference>
<evidence type="ECO:0000256" key="7">
    <source>
        <dbReference type="PROSITE-ProRule" id="PRU01016"/>
    </source>
</evidence>
<dbReference type="RefSeq" id="WP_434029171.1">
    <property type="nucleotide sequence ID" value="NZ_BNBA01000011.1"/>
</dbReference>
<dbReference type="InterPro" id="IPR050750">
    <property type="entry name" value="C5-MTase"/>
</dbReference>
<feature type="region of interest" description="Disordered" evidence="8">
    <location>
        <begin position="201"/>
        <end position="235"/>
    </location>
</feature>
<accession>A0A919F7L2</accession>
<dbReference type="InterPro" id="IPR029063">
    <property type="entry name" value="SAM-dependent_MTases_sf"/>
</dbReference>
<comment type="caution">
    <text evidence="9">The sequence shown here is derived from an EMBL/GenBank/DDBJ whole genome shotgun (WGS) entry which is preliminary data.</text>
</comment>
<evidence type="ECO:0000256" key="2">
    <source>
        <dbReference type="ARBA" id="ARBA00022603"/>
    </source>
</evidence>
<evidence type="ECO:0000256" key="4">
    <source>
        <dbReference type="ARBA" id="ARBA00022691"/>
    </source>
</evidence>
<dbReference type="GO" id="GO:0032259">
    <property type="term" value="P:methylation"/>
    <property type="evidence" value="ECO:0007669"/>
    <property type="project" value="UniProtKB-KW"/>
</dbReference>
<dbReference type="PROSITE" id="PS51679">
    <property type="entry name" value="SAM_MT_C5"/>
    <property type="match status" value="1"/>
</dbReference>
<dbReference type="SUPFAM" id="SSF53335">
    <property type="entry name" value="S-adenosyl-L-methionine-dependent methyltransferases"/>
    <property type="match status" value="1"/>
</dbReference>
<evidence type="ECO:0000256" key="8">
    <source>
        <dbReference type="SAM" id="MobiDB-lite"/>
    </source>
</evidence>
<gene>
    <name evidence="9" type="ORF">GCM10009090_17960</name>
</gene>
<dbReference type="Pfam" id="PF00145">
    <property type="entry name" value="DNA_methylase"/>
    <property type="match status" value="1"/>
</dbReference>
<reference evidence="9" key="2">
    <citation type="submission" date="2020-09" db="EMBL/GenBank/DDBJ databases">
        <authorList>
            <person name="Sun Q."/>
            <person name="Ohkuma M."/>
        </authorList>
    </citation>
    <scope>NUCLEOTIDE SEQUENCE</scope>
    <source>
        <strain evidence="9">JCM 13306</strain>
    </source>
</reference>
<dbReference type="Gene3D" id="3.90.120.10">
    <property type="entry name" value="DNA Methylase, subunit A, domain 2"/>
    <property type="match status" value="1"/>
</dbReference>
<comment type="similarity">
    <text evidence="7">Belongs to the class I-like SAM-binding methyltransferase superfamily. C5-methyltransferase family.</text>
</comment>
<evidence type="ECO:0000256" key="3">
    <source>
        <dbReference type="ARBA" id="ARBA00022679"/>
    </source>
</evidence>
<evidence type="ECO:0000256" key="1">
    <source>
        <dbReference type="ARBA" id="ARBA00011975"/>
    </source>
</evidence>
<evidence type="ECO:0000256" key="5">
    <source>
        <dbReference type="ARBA" id="ARBA00022747"/>
    </source>
</evidence>
<dbReference type="GO" id="GO:0003886">
    <property type="term" value="F:DNA (cytosine-5-)-methyltransferase activity"/>
    <property type="evidence" value="ECO:0007669"/>
    <property type="project" value="UniProtKB-EC"/>
</dbReference>
<evidence type="ECO:0000256" key="6">
    <source>
        <dbReference type="ARBA" id="ARBA00047422"/>
    </source>
</evidence>
<dbReference type="PROSITE" id="PS00094">
    <property type="entry name" value="C5_MTASE_1"/>
    <property type="match status" value="1"/>
</dbReference>
<dbReference type="InterPro" id="IPR001525">
    <property type="entry name" value="C5_MeTfrase"/>
</dbReference>
<organism evidence="9 10">
    <name type="scientific">Xanthomonas boreopolis</name>
    <dbReference type="NCBI Taxonomy" id="86183"/>
    <lineage>
        <taxon>Bacteria</taxon>
        <taxon>Pseudomonadati</taxon>
        <taxon>Pseudomonadota</taxon>
        <taxon>Gammaproteobacteria</taxon>
        <taxon>Lysobacterales</taxon>
        <taxon>Lysobacteraceae</taxon>
        <taxon>Xanthomonas</taxon>
    </lineage>
</organism>
<dbReference type="InterPro" id="IPR018117">
    <property type="entry name" value="C5_DNA_meth_AS"/>
</dbReference>
<feature type="compositionally biased region" description="Basic and acidic residues" evidence="8">
    <location>
        <begin position="201"/>
        <end position="214"/>
    </location>
</feature>
<dbReference type="AlphaFoldDB" id="A0A919F7L2"/>
<sequence length="496" mass="52440">MRYLSLFSGMEAAHLAWAPLGWECAAVAEIEPAACALLRHRLPHVPNLGDVSMISTEQIAALGRLDVVIGGSPCQDLSVAGKRAGLAGARSGLFHEQLRIFNAARTLCGARWLVWENVPGAFSSNKGCDFAVVVGALAGCRVDVPADGWGNEGVALGDNGLVEWAVLDAQWFGVAQRRRRVFAVLDTGDWAGRPPVLLEPESLRGDSAPRREAGEGVANSLVGRPDRGGGNSEGQRLIPEVAPTLLAQGNRTGGDRPPGTSVDTCESLIPEIARCVTTGEAKRQDWETCTIIPAVAHTLRADGFDASEDGTGRGTPLVPVTAFGCKDSDPARSISTDVAPTLRAMGHAGSHANAGGQVAVAVSLRGREGGGTAELGDEVGNTLRASQGGGDKPHVLAGMQVRRLTPRECERLQGAPDDWTLVPKLGKPRRQRKNEPDAHYAAYLERHSGGVDLGPMMADGPRYKMLGNSFAVPVIRWIGEQIHQAQACERSVREAA</sequence>